<organism evidence="1 2">
    <name type="scientific">Steinernema glaseri</name>
    <dbReference type="NCBI Taxonomy" id="37863"/>
    <lineage>
        <taxon>Eukaryota</taxon>
        <taxon>Metazoa</taxon>
        <taxon>Ecdysozoa</taxon>
        <taxon>Nematoda</taxon>
        <taxon>Chromadorea</taxon>
        <taxon>Rhabditida</taxon>
        <taxon>Tylenchina</taxon>
        <taxon>Panagrolaimomorpha</taxon>
        <taxon>Strongyloidoidea</taxon>
        <taxon>Steinernematidae</taxon>
        <taxon>Steinernema</taxon>
    </lineage>
</organism>
<name>A0A1I8AJC2_9BILA</name>
<dbReference type="AlphaFoldDB" id="A0A1I8AJC2"/>
<dbReference type="Proteomes" id="UP000095287">
    <property type="component" value="Unplaced"/>
</dbReference>
<protein>
    <submittedName>
        <fullName evidence="2">Sulfatase domain-containing protein</fullName>
    </submittedName>
</protein>
<dbReference type="CDD" id="cd16021">
    <property type="entry name" value="ALP_like"/>
    <property type="match status" value="1"/>
</dbReference>
<evidence type="ECO:0000313" key="2">
    <source>
        <dbReference type="WBParaSite" id="L893_g6551.t1"/>
    </source>
</evidence>
<dbReference type="InterPro" id="IPR004245">
    <property type="entry name" value="DUF229"/>
</dbReference>
<dbReference type="WBParaSite" id="L893_g6551.t1">
    <property type="protein sequence ID" value="L893_g6551.t1"/>
    <property type="gene ID" value="L893_g6551"/>
</dbReference>
<dbReference type="GO" id="GO:0005615">
    <property type="term" value="C:extracellular space"/>
    <property type="evidence" value="ECO:0007669"/>
    <property type="project" value="TreeGrafter"/>
</dbReference>
<dbReference type="InterPro" id="IPR017850">
    <property type="entry name" value="Alkaline_phosphatase_core_sf"/>
</dbReference>
<dbReference type="FunFam" id="3.40.720.10:FF:000017">
    <property type="entry name" value="Predicted protein"/>
    <property type="match status" value="1"/>
</dbReference>
<reference evidence="2" key="1">
    <citation type="submission" date="2016-11" db="UniProtKB">
        <authorList>
            <consortium name="WormBaseParasite"/>
        </authorList>
    </citation>
    <scope>IDENTIFICATION</scope>
</reference>
<keyword evidence="1" id="KW-1185">Reference proteome</keyword>
<dbReference type="Gene3D" id="3.40.720.10">
    <property type="entry name" value="Alkaline Phosphatase, subunit A"/>
    <property type="match status" value="1"/>
</dbReference>
<dbReference type="Pfam" id="PF02995">
    <property type="entry name" value="DUF229"/>
    <property type="match status" value="1"/>
</dbReference>
<dbReference type="SUPFAM" id="SSF53649">
    <property type="entry name" value="Alkaline phosphatase-like"/>
    <property type="match status" value="1"/>
</dbReference>
<evidence type="ECO:0000313" key="1">
    <source>
        <dbReference type="Proteomes" id="UP000095287"/>
    </source>
</evidence>
<dbReference type="PANTHER" id="PTHR10974:SF48">
    <property type="entry name" value="SULFATASE DOMAIN-CONTAINING PROTEIN"/>
    <property type="match status" value="1"/>
</dbReference>
<proteinExistence type="predicted"/>
<dbReference type="PANTHER" id="PTHR10974">
    <property type="entry name" value="FI08016P-RELATED"/>
    <property type="match status" value="1"/>
</dbReference>
<accession>A0A1I8AJC2</accession>
<sequence length="450" mass="52557">MRNYQPLSVPRKTRFYALLLAVPLTFFVIFQQLSYSKSHELYNALLMRTELSENEACKLPNIDPWDETILPFFRKADPLNCKRLQPELTYLTPQGLILFNTTELQTAGYEITSLQCSYRCFGKELGGDDTLQYGSWTELENGTRPECEFVEVDCRKKFPPLSIYTNLHARVIPKKEIVDKNKRLPKRPNVILFVLDSVSEASWRRSLPKTLNVLLEGYKSTVFRGFNKVADNSFPNAVAFLTGKRVMTPGHSSELPDDMSKSYFDDWPLIWNDYTKEGYATFYAEDLIKYNLFYYLSNGFKGKPVNHYFRPFWVRIYETFVYRRSTPMCFGNKPSHLVQMDYLKSLLNVYKEKAPVFALHWLTELGHDWSSQVALGDADIARFFEGLKEVLRESYVFVFSDHGHRFDQIRQTVVGRLEERLPFFSVHVPEGEMERNKELRGILQRNSKVS</sequence>